<dbReference type="PANTHER" id="PTHR13343">
    <property type="entry name" value="CREG1 PROTEIN"/>
    <property type="match status" value="1"/>
</dbReference>
<evidence type="ECO:0000313" key="2">
    <source>
        <dbReference type="EMBL" id="PIA58881.1"/>
    </source>
</evidence>
<dbReference type="Pfam" id="PF10615">
    <property type="entry name" value="DUF2470"/>
    <property type="match status" value="1"/>
</dbReference>
<proteinExistence type="predicted"/>
<name>A0A2G5ET16_AQUCA</name>
<dbReference type="InterPro" id="IPR019595">
    <property type="entry name" value="DUF2470"/>
</dbReference>
<dbReference type="Gene3D" id="3.20.180.10">
    <property type="entry name" value="PNP-oxidase-like"/>
    <property type="match status" value="1"/>
</dbReference>
<dbReference type="InterPro" id="IPR012349">
    <property type="entry name" value="Split_barrel_FMN-bd"/>
</dbReference>
<dbReference type="STRING" id="218851.A0A2G5ET16"/>
<dbReference type="OrthoDB" id="2138282at2759"/>
<reference evidence="2 3" key="1">
    <citation type="submission" date="2017-09" db="EMBL/GenBank/DDBJ databases">
        <title>WGS assembly of Aquilegia coerulea Goldsmith.</title>
        <authorList>
            <person name="Hodges S."/>
            <person name="Kramer E."/>
            <person name="Nordborg M."/>
            <person name="Tomkins J."/>
            <person name="Borevitz J."/>
            <person name="Derieg N."/>
            <person name="Yan J."/>
            <person name="Mihaltcheva S."/>
            <person name="Hayes R.D."/>
            <person name="Rokhsar D."/>
        </authorList>
    </citation>
    <scope>NUCLEOTIDE SEQUENCE [LARGE SCALE GENOMIC DNA]</scope>
    <source>
        <strain evidence="3">cv. Goldsmith</strain>
    </source>
</reference>
<accession>A0A2G5ET16</accession>
<dbReference type="GO" id="GO:0009507">
    <property type="term" value="C:chloroplast"/>
    <property type="evidence" value="ECO:0007669"/>
    <property type="project" value="TreeGrafter"/>
</dbReference>
<dbReference type="SUPFAM" id="SSF50475">
    <property type="entry name" value="FMN-binding split barrel"/>
    <property type="match status" value="1"/>
</dbReference>
<evidence type="ECO:0000259" key="1">
    <source>
        <dbReference type="Pfam" id="PF10615"/>
    </source>
</evidence>
<organism evidence="2 3">
    <name type="scientific">Aquilegia coerulea</name>
    <name type="common">Rocky mountain columbine</name>
    <dbReference type="NCBI Taxonomy" id="218851"/>
    <lineage>
        <taxon>Eukaryota</taxon>
        <taxon>Viridiplantae</taxon>
        <taxon>Streptophyta</taxon>
        <taxon>Embryophyta</taxon>
        <taxon>Tracheophyta</taxon>
        <taxon>Spermatophyta</taxon>
        <taxon>Magnoliopsida</taxon>
        <taxon>Ranunculales</taxon>
        <taxon>Ranunculaceae</taxon>
        <taxon>Thalictroideae</taxon>
        <taxon>Aquilegia</taxon>
    </lineage>
</organism>
<protein>
    <recommendedName>
        <fullName evidence="1">DUF2470 domain-containing protein</fullName>
    </recommendedName>
</protein>
<dbReference type="InterPro" id="IPR037119">
    <property type="entry name" value="Haem_oxidase_HugZ-like_sf"/>
</dbReference>
<dbReference type="Proteomes" id="UP000230069">
    <property type="component" value="Unassembled WGS sequence"/>
</dbReference>
<keyword evidence="3" id="KW-1185">Reference proteome</keyword>
<evidence type="ECO:0000313" key="3">
    <source>
        <dbReference type="Proteomes" id="UP000230069"/>
    </source>
</evidence>
<dbReference type="Gene3D" id="2.30.110.10">
    <property type="entry name" value="Electron Transport, Fmn-binding Protein, Chain A"/>
    <property type="match status" value="1"/>
</dbReference>
<sequence>MLIQTQSPTLHHLLSHFSKPISLSPYPHFFSSTKSLKKLNFKLSNKTPLLKTSFQAIKCSVSSVSELTTQTNVLVKPSPAEVCRTIMELSSSGTLSTVTQEGWPLGTGVQFAVDAEGTPILCLNASNHQFLNQNSSSLLVQLEQRGSRTLQCMLQGGLNKPEDKIVLKKLHSIWERKFENEVNEDLIYIMSVERVLQVRDLKEDGIWVTSSEYRSAIPDPLRDFAEQIVNEVNMNQMEDFERICNIYLDTGFQVTDANLISIDRLGFDVHIRSPQNEIFEARIPFPREVSDWKGVKSSFNCMSQHAWEVDKGYVQPDFEKSKVLKQIR</sequence>
<gene>
    <name evidence="2" type="ORF">AQUCO_00400024v1</name>
</gene>
<dbReference type="InParanoid" id="A0A2G5ET16"/>
<dbReference type="AlphaFoldDB" id="A0A2G5ET16"/>
<dbReference type="EMBL" id="KZ305021">
    <property type="protein sequence ID" value="PIA58881.1"/>
    <property type="molecule type" value="Genomic_DNA"/>
</dbReference>
<dbReference type="FunCoup" id="A0A2G5ET16">
    <property type="interactions" value="1274"/>
</dbReference>
<dbReference type="PANTHER" id="PTHR13343:SF22">
    <property type="entry name" value="GLUTAMYL-TRNA REDUCTASE-BINDING PROTEIN, CHLOROPLASTIC"/>
    <property type="match status" value="1"/>
</dbReference>
<feature type="domain" description="DUF2470" evidence="1">
    <location>
        <begin position="226"/>
        <end position="299"/>
    </location>
</feature>